<protein>
    <submittedName>
        <fullName evidence="3">ABC transporter</fullName>
    </submittedName>
</protein>
<dbReference type="Pfam" id="PF13416">
    <property type="entry name" value="SBP_bac_8"/>
    <property type="match status" value="1"/>
</dbReference>
<keyword evidence="1 2" id="KW-0732">Signal</keyword>
<proteinExistence type="predicted"/>
<dbReference type="CDD" id="cd13589">
    <property type="entry name" value="PBP2_polyamine_RpCGA009"/>
    <property type="match status" value="1"/>
</dbReference>
<dbReference type="PANTHER" id="PTHR30222">
    <property type="entry name" value="SPERMIDINE/PUTRESCINE-BINDING PERIPLASMIC PROTEIN"/>
    <property type="match status" value="1"/>
</dbReference>
<evidence type="ECO:0000313" key="4">
    <source>
        <dbReference type="Proteomes" id="UP001209654"/>
    </source>
</evidence>
<accession>A0ABQ5MVG1</accession>
<feature type="chain" id="PRO_5045198215" evidence="2">
    <location>
        <begin position="25"/>
        <end position="367"/>
    </location>
</feature>
<evidence type="ECO:0000256" key="1">
    <source>
        <dbReference type="ARBA" id="ARBA00022729"/>
    </source>
</evidence>
<keyword evidence="4" id="KW-1185">Reference proteome</keyword>
<dbReference type="PROSITE" id="PS51257">
    <property type="entry name" value="PROKAR_LIPOPROTEIN"/>
    <property type="match status" value="1"/>
</dbReference>
<dbReference type="Proteomes" id="UP001209654">
    <property type="component" value="Unassembled WGS sequence"/>
</dbReference>
<feature type="signal peptide" evidence="2">
    <location>
        <begin position="1"/>
        <end position="24"/>
    </location>
</feature>
<evidence type="ECO:0000313" key="3">
    <source>
        <dbReference type="EMBL" id="GLB67953.1"/>
    </source>
</evidence>
<gene>
    <name evidence="3" type="ORF">AHIS1636_23950</name>
</gene>
<organism evidence="3 4">
    <name type="scientific">Arthrobacter mangrovi</name>
    <dbReference type="NCBI Taxonomy" id="2966350"/>
    <lineage>
        <taxon>Bacteria</taxon>
        <taxon>Bacillati</taxon>
        <taxon>Actinomycetota</taxon>
        <taxon>Actinomycetes</taxon>
        <taxon>Micrococcales</taxon>
        <taxon>Micrococcaceae</taxon>
        <taxon>Arthrobacter</taxon>
    </lineage>
</organism>
<name>A0ABQ5MVG1_9MICC</name>
<dbReference type="InterPro" id="IPR006059">
    <property type="entry name" value="SBP"/>
</dbReference>
<dbReference type="SUPFAM" id="SSF53850">
    <property type="entry name" value="Periplasmic binding protein-like II"/>
    <property type="match status" value="1"/>
</dbReference>
<evidence type="ECO:0000256" key="2">
    <source>
        <dbReference type="SAM" id="SignalP"/>
    </source>
</evidence>
<sequence>MTKNRGRAALALAAVGLLGLTACGGGAPSAEVDLGSGPAEAGTVKADALSGHTLTFASYGGIYQDGQMEAAGKPFGEESGATILSDGPMEYAKIQAQVESNNVTWDVVDMDSTWAAGQCGKNLQKLDYSIIDISNVPEELTSDCYVPAMQYANVVMYNTEKYGQNAPKTWADFFDVEKFPGKRAINGSDVGPVIEGALLADGVAEKDLYPLDVDRALKKLDTIKDQLIYWSTGAESQQMLETGEADMAVVWSGRAYSAVKNGAKYEPAWDTGVLVADVLGVPTNAKNPKASMAFINYYLGKEQQEKLTETTSYSPINTQSEPMIDDLAKKYLVSAPEIKDKLVVSDFTWWGENYPAALEKYLAWING</sequence>
<reference evidence="3 4" key="1">
    <citation type="journal article" date="2023" name="Int. J. Syst. Evol. Microbiol.">
        <title>Arthrobacter mangrovi sp. nov., an actinobacterium isolated from the rhizosphere of a mangrove.</title>
        <authorList>
            <person name="Hamada M."/>
            <person name="Saitou S."/>
            <person name="Enomoto N."/>
            <person name="Nanri K."/>
            <person name="Hidaka K."/>
            <person name="Miura T."/>
            <person name="Tamura T."/>
        </authorList>
    </citation>
    <scope>NUCLEOTIDE SEQUENCE [LARGE SCALE GENOMIC DNA]</scope>
    <source>
        <strain evidence="3 4">NBRC 112813</strain>
    </source>
</reference>
<comment type="caution">
    <text evidence="3">The sequence shown here is derived from an EMBL/GenBank/DDBJ whole genome shotgun (WGS) entry which is preliminary data.</text>
</comment>
<dbReference type="EMBL" id="BRVS01000011">
    <property type="protein sequence ID" value="GLB67953.1"/>
    <property type="molecule type" value="Genomic_DNA"/>
</dbReference>
<dbReference type="PANTHER" id="PTHR30222:SF2">
    <property type="entry name" value="ABC TRANSPORTER SUBSTRATE-BINDING PROTEIN"/>
    <property type="match status" value="1"/>
</dbReference>
<dbReference type="Gene3D" id="3.40.190.10">
    <property type="entry name" value="Periplasmic binding protein-like II"/>
    <property type="match status" value="2"/>
</dbReference>